<dbReference type="InterPro" id="IPR012677">
    <property type="entry name" value="Nucleotide-bd_a/b_plait_sf"/>
</dbReference>
<feature type="region of interest" description="Disordered" evidence="2">
    <location>
        <begin position="649"/>
        <end position="682"/>
    </location>
</feature>
<dbReference type="SUPFAM" id="SSF54928">
    <property type="entry name" value="RNA-binding domain, RBD"/>
    <property type="match status" value="2"/>
</dbReference>
<dbReference type="InterPro" id="IPR000504">
    <property type="entry name" value="RRM_dom"/>
</dbReference>
<evidence type="ECO:0000313" key="5">
    <source>
        <dbReference type="Proteomes" id="UP000253664"/>
    </source>
</evidence>
<proteinExistence type="predicted"/>
<dbReference type="GO" id="GO:0003723">
    <property type="term" value="F:RNA binding"/>
    <property type="evidence" value="ECO:0007669"/>
    <property type="project" value="UniProtKB-UniRule"/>
</dbReference>
<evidence type="ECO:0000256" key="2">
    <source>
        <dbReference type="SAM" id="MobiDB-lite"/>
    </source>
</evidence>
<feature type="compositionally biased region" description="Basic and acidic residues" evidence="2">
    <location>
        <begin position="449"/>
        <end position="460"/>
    </location>
</feature>
<gene>
    <name evidence="4" type="ORF">L249_8231</name>
</gene>
<protein>
    <recommendedName>
        <fullName evidence="3">RRM domain-containing protein</fullName>
    </recommendedName>
</protein>
<dbReference type="InterPro" id="IPR050907">
    <property type="entry name" value="SRSF"/>
</dbReference>
<dbReference type="PANTHER" id="PTHR23147">
    <property type="entry name" value="SERINE/ARGININE RICH SPLICING FACTOR"/>
    <property type="match status" value="1"/>
</dbReference>
<dbReference type="Gene3D" id="3.30.70.330">
    <property type="match status" value="2"/>
</dbReference>
<dbReference type="PROSITE" id="PS50102">
    <property type="entry name" value="RRM"/>
    <property type="match status" value="1"/>
</dbReference>
<dbReference type="EMBL" id="LKCN02000005">
    <property type="protein sequence ID" value="RCI13767.1"/>
    <property type="molecule type" value="Genomic_DNA"/>
</dbReference>
<feature type="domain" description="RRM" evidence="3">
    <location>
        <begin position="342"/>
        <end position="423"/>
    </location>
</feature>
<dbReference type="Proteomes" id="UP000253664">
    <property type="component" value="Unassembled WGS sequence"/>
</dbReference>
<feature type="compositionally biased region" description="Polar residues" evidence="2">
    <location>
        <begin position="552"/>
        <end position="569"/>
    </location>
</feature>
<feature type="region of interest" description="Disordered" evidence="2">
    <location>
        <begin position="414"/>
        <end position="581"/>
    </location>
</feature>
<reference evidence="4 5" key="1">
    <citation type="journal article" date="2015" name="BMC Genomics">
        <title>Insights from the genome of Ophiocordyceps polyrhachis-furcata to pathogenicity and host specificity in insect fungi.</title>
        <authorList>
            <person name="Wichadakul D."/>
            <person name="Kobmoo N."/>
            <person name="Ingsriswang S."/>
            <person name="Tangphatsornruang S."/>
            <person name="Chantasingh D."/>
            <person name="Luangsa-ard J.J."/>
            <person name="Eurwilaichitr L."/>
        </authorList>
    </citation>
    <scope>NUCLEOTIDE SEQUENCE [LARGE SCALE GENOMIC DNA]</scope>
    <source>
        <strain evidence="4 5">BCC 54312</strain>
    </source>
</reference>
<dbReference type="STRING" id="1330021.A0A367LHA3"/>
<keyword evidence="1" id="KW-0694">RNA-binding</keyword>
<comment type="caution">
    <text evidence="4">The sequence shown here is derived from an EMBL/GenBank/DDBJ whole genome shotgun (WGS) entry which is preliminary data.</text>
</comment>
<dbReference type="Pfam" id="PF00076">
    <property type="entry name" value="RRM_1"/>
    <property type="match status" value="1"/>
</dbReference>
<organism evidence="4 5">
    <name type="scientific">Ophiocordyceps polyrhachis-furcata BCC 54312</name>
    <dbReference type="NCBI Taxonomy" id="1330021"/>
    <lineage>
        <taxon>Eukaryota</taxon>
        <taxon>Fungi</taxon>
        <taxon>Dikarya</taxon>
        <taxon>Ascomycota</taxon>
        <taxon>Pezizomycotina</taxon>
        <taxon>Sordariomycetes</taxon>
        <taxon>Hypocreomycetidae</taxon>
        <taxon>Hypocreales</taxon>
        <taxon>Ophiocordycipitaceae</taxon>
        <taxon>Ophiocordyceps</taxon>
    </lineage>
</organism>
<dbReference type="SMART" id="SM00360">
    <property type="entry name" value="RRM"/>
    <property type="match status" value="2"/>
</dbReference>
<keyword evidence="5" id="KW-1185">Reference proteome</keyword>
<dbReference type="CDD" id="cd00590">
    <property type="entry name" value="RRM_SF"/>
    <property type="match status" value="1"/>
</dbReference>
<feature type="compositionally biased region" description="Basic and acidic residues" evidence="2">
    <location>
        <begin position="531"/>
        <end position="545"/>
    </location>
</feature>
<dbReference type="AlphaFoldDB" id="A0A367LHA3"/>
<dbReference type="OrthoDB" id="410044at2759"/>
<feature type="compositionally biased region" description="Basic and acidic residues" evidence="2">
    <location>
        <begin position="414"/>
        <end position="424"/>
    </location>
</feature>
<evidence type="ECO:0000313" key="4">
    <source>
        <dbReference type="EMBL" id="RCI13767.1"/>
    </source>
</evidence>
<feature type="region of interest" description="Disordered" evidence="2">
    <location>
        <begin position="30"/>
        <end position="50"/>
    </location>
</feature>
<sequence>MAPPAMRLPEKKPSLGHGLELDAMRKASSCEPFNKDGLNSSDDENNPGGAYCETASDTFLPVSKIRTRAQFRKPYSDDGAPATRSTNFLVGSTDDDDVFTVGSNDDFTQVSSPGGGADVAVYQDLRDKVDPQTMYAGSSCMFVANLPQQFNDRRLEEEVTKNFSQFGIVFVKIKRDSRGMPFAFCQYTVREQLINGHLTDGADTCQNDEDARSALRLGRGIMIFERPCRTEMARAHSSFIVFKVSGQRIRLHEARDLLRRLGEISKTEYLNDALRALSQLPQAVVVTYKMYDAKRDPVKAFELDPVYRVQVYDPKMLAAKDNFQMGSPREGSFLRRYDKDRRSAYVGNLPPTMTRDVLKSLASSCGEVVDVQLHSKDVPGGSGCKTCFGFIEFNRPDAPDELVEALNNTQIDGHRVRAERKQSRGVETPRYGPSPARYANGRGRVGSFELEKPSESHFDTPLENSGRQSRRKLYASSSFTPGRNRLSRPSVLDSNASPVRGIFEPQEAMQRASARSPQVNPLTAHGPSAKKSVEFDLDRRRHSDDSAEANIKPTTPKTSGASTASSARKQPSFRESEAVPAAQATMPQWLPSYGPFGYPYMGTPITPQANPNLMFPGYMQHPMYHTMCDMYGNIMVSPTHMMPAFNATPPIMSETPARSDNGAEGAKSDMSESKDEDDEPNQ</sequence>
<name>A0A367LHA3_9HYPO</name>
<accession>A0A367LHA3</accession>
<evidence type="ECO:0000259" key="3">
    <source>
        <dbReference type="PROSITE" id="PS50102"/>
    </source>
</evidence>
<evidence type="ECO:0000256" key="1">
    <source>
        <dbReference type="PROSITE-ProRule" id="PRU00176"/>
    </source>
</evidence>
<dbReference type="InterPro" id="IPR035979">
    <property type="entry name" value="RBD_domain_sf"/>
</dbReference>